<dbReference type="AlphaFoldDB" id="A0A0B5E5E9"/>
<dbReference type="HOGENOM" id="CLU_053002_0_0_5"/>
<dbReference type="Proteomes" id="UP000031521">
    <property type="component" value="Chromosome"/>
</dbReference>
<dbReference type="OrthoDB" id="9791723at2"/>
<dbReference type="STRING" id="1208324.P73_2862"/>
<dbReference type="Gene3D" id="3.40.50.12500">
    <property type="match status" value="1"/>
</dbReference>
<sequence length="213" mass="21586">MTRILVVNPNSSERVTAAIREALSVFGPYFDVIGTADGPDTVRSAADVARAGLAFAHGVAAHPEADAYVSACFSDPGVEIARPLTGKPVIGLQEAAVMTALARADRFGILALSEAAIPRHRLRLRAMGVLSRLAGEVALPGLSAAESGEGRVLDLAEAKAGALRQAGAEILVLGCAGMSPIGAALERRTGMPVVDPVLAAGALALGSCLGRSA</sequence>
<organism evidence="2 3">
    <name type="scientific">Celeribacter indicus</name>
    <dbReference type="NCBI Taxonomy" id="1208324"/>
    <lineage>
        <taxon>Bacteria</taxon>
        <taxon>Pseudomonadati</taxon>
        <taxon>Pseudomonadota</taxon>
        <taxon>Alphaproteobacteria</taxon>
        <taxon>Rhodobacterales</taxon>
        <taxon>Roseobacteraceae</taxon>
        <taxon>Celeribacter</taxon>
    </lineage>
</organism>
<dbReference type="PANTHER" id="PTHR28047">
    <property type="entry name" value="PROTEIN DCG1"/>
    <property type="match status" value="1"/>
</dbReference>
<accession>A0A0B5E5E9</accession>
<comment type="similarity">
    <text evidence="1">Belongs to the HyuE racemase family.</text>
</comment>
<dbReference type="InterPro" id="IPR052186">
    <property type="entry name" value="Hydantoin_racemase-like"/>
</dbReference>
<gene>
    <name evidence="2" type="ORF">P73_2862</name>
</gene>
<protein>
    <submittedName>
        <fullName evidence="2">Asp/Glu/Hydantoin racemase superfamily protein</fullName>
    </submittedName>
</protein>
<dbReference type="Pfam" id="PF01177">
    <property type="entry name" value="Asp_Glu_race"/>
    <property type="match status" value="1"/>
</dbReference>
<reference evidence="2 3" key="1">
    <citation type="journal article" date="2014" name="Int. J. Syst. Evol. Microbiol.">
        <title>Celeribacter indicus sp. nov., a polycyclic aromatic hydrocarbon-degrading bacterium from deep-sea sediment and reclassification of Huaishuia halophila as Celeribacter halophilus comb. nov.</title>
        <authorList>
            <person name="Lai Q."/>
            <person name="Cao J."/>
            <person name="Yuan J."/>
            <person name="Li F."/>
            <person name="Shao Z."/>
        </authorList>
    </citation>
    <scope>NUCLEOTIDE SEQUENCE [LARGE SCALE GENOMIC DNA]</scope>
    <source>
        <strain evidence="2">P73</strain>
    </source>
</reference>
<evidence type="ECO:0000256" key="1">
    <source>
        <dbReference type="ARBA" id="ARBA00038414"/>
    </source>
</evidence>
<evidence type="ECO:0000313" key="3">
    <source>
        <dbReference type="Proteomes" id="UP000031521"/>
    </source>
</evidence>
<dbReference type="PANTHER" id="PTHR28047:SF5">
    <property type="entry name" value="PROTEIN DCG1"/>
    <property type="match status" value="1"/>
</dbReference>
<name>A0A0B5E5E9_9RHOB</name>
<dbReference type="EMBL" id="CP004393">
    <property type="protein sequence ID" value="AJE47577.1"/>
    <property type="molecule type" value="Genomic_DNA"/>
</dbReference>
<proteinExistence type="inferred from homology"/>
<dbReference type="InterPro" id="IPR053714">
    <property type="entry name" value="Iso_Racemase_Enz_sf"/>
</dbReference>
<dbReference type="KEGG" id="cid:P73_2862"/>
<evidence type="ECO:0000313" key="2">
    <source>
        <dbReference type="EMBL" id="AJE47577.1"/>
    </source>
</evidence>
<dbReference type="InterPro" id="IPR015942">
    <property type="entry name" value="Asp/Glu/hydantoin_racemase"/>
</dbReference>
<keyword evidence="3" id="KW-1185">Reference proteome</keyword>
<dbReference type="RefSeq" id="WP_043870107.1">
    <property type="nucleotide sequence ID" value="NZ_CP004393.1"/>
</dbReference>
<dbReference type="GO" id="GO:0047661">
    <property type="term" value="F:amino-acid racemase activity"/>
    <property type="evidence" value="ECO:0007669"/>
    <property type="project" value="InterPro"/>
</dbReference>